<dbReference type="STRING" id="1912795.BK816_08990"/>
<comment type="similarity">
    <text evidence="1">Belongs to the UPF0161 family.</text>
</comment>
<dbReference type="InterPro" id="IPR002696">
    <property type="entry name" value="Membr_insert_effic_factor_YidD"/>
</dbReference>
<name>A0A1D9MMR4_9ACTO</name>
<comment type="subcellular location">
    <subcellularLocation>
        <location evidence="1">Cell membrane</location>
        <topology evidence="1">Peripheral membrane protein</topology>
        <orientation evidence="1">Cytoplasmic side</orientation>
    </subcellularLocation>
</comment>
<dbReference type="EMBL" id="CP017812">
    <property type="protein sequence ID" value="AOZ73584.1"/>
    <property type="molecule type" value="Genomic_DNA"/>
</dbReference>
<dbReference type="NCBIfam" id="TIGR00278">
    <property type="entry name" value="membrane protein insertion efficiency factor YidD"/>
    <property type="match status" value="1"/>
</dbReference>
<dbReference type="HAMAP" id="MF_00386">
    <property type="entry name" value="UPF0161_YidD"/>
    <property type="match status" value="1"/>
</dbReference>
<reference evidence="2 3" key="1">
    <citation type="submission" date="2016-10" db="EMBL/GenBank/DDBJ databases">
        <title>Actinomyces aegypiusis sp. nov., isolated from the Aegypius monachus in Qinghai Tibet Plateau China.</title>
        <authorList>
            <person name="Wang Y."/>
        </authorList>
    </citation>
    <scope>NUCLEOTIDE SEQUENCE [LARGE SCALE GENOMIC DNA]</scope>
    <source>
        <strain evidence="2 3">VUL4_3</strain>
    </source>
</reference>
<organism evidence="2 3">
    <name type="scientific">Boudabousia tangfeifanii</name>
    <dbReference type="NCBI Taxonomy" id="1912795"/>
    <lineage>
        <taxon>Bacteria</taxon>
        <taxon>Bacillati</taxon>
        <taxon>Actinomycetota</taxon>
        <taxon>Actinomycetes</taxon>
        <taxon>Actinomycetales</taxon>
        <taxon>Actinomycetaceae</taxon>
        <taxon>Boudabousia</taxon>
    </lineage>
</organism>
<keyword evidence="1" id="KW-1003">Cell membrane</keyword>
<dbReference type="PANTHER" id="PTHR33383">
    <property type="entry name" value="MEMBRANE PROTEIN INSERTION EFFICIENCY FACTOR-RELATED"/>
    <property type="match status" value="1"/>
</dbReference>
<keyword evidence="3" id="KW-1185">Reference proteome</keyword>
<dbReference type="GO" id="GO:0005886">
    <property type="term" value="C:plasma membrane"/>
    <property type="evidence" value="ECO:0007669"/>
    <property type="project" value="UniProtKB-SubCell"/>
</dbReference>
<evidence type="ECO:0000313" key="2">
    <source>
        <dbReference type="EMBL" id="AOZ73584.1"/>
    </source>
</evidence>
<evidence type="ECO:0000313" key="3">
    <source>
        <dbReference type="Proteomes" id="UP000176288"/>
    </source>
</evidence>
<gene>
    <name evidence="2" type="ORF">BK816_08990</name>
</gene>
<comment type="function">
    <text evidence="1">Could be involved in insertion of integral membrane proteins into the membrane.</text>
</comment>
<dbReference type="KEGG" id="avu:BK816_08990"/>
<protein>
    <recommendedName>
        <fullName evidence="1">Putative membrane protein insertion efficiency factor</fullName>
    </recommendedName>
</protein>
<dbReference type="PANTHER" id="PTHR33383:SF1">
    <property type="entry name" value="MEMBRANE PROTEIN INSERTION EFFICIENCY FACTOR-RELATED"/>
    <property type="match status" value="1"/>
</dbReference>
<sequence length="89" mass="10197">MISAYQKHISAKMPRRCKYYPTCSAYAQQSLARHGVIKGLMLSVWRLLRCNPYSAGGVDEVPPKGRWKPDPFPSYSEIQQLRAEGKWPN</sequence>
<dbReference type="AlphaFoldDB" id="A0A1D9MMR4"/>
<keyword evidence="1" id="KW-0472">Membrane</keyword>
<dbReference type="Pfam" id="PF01809">
    <property type="entry name" value="YidD"/>
    <property type="match status" value="1"/>
</dbReference>
<dbReference type="Proteomes" id="UP000176288">
    <property type="component" value="Chromosome"/>
</dbReference>
<evidence type="ECO:0000256" key="1">
    <source>
        <dbReference type="HAMAP-Rule" id="MF_00386"/>
    </source>
</evidence>
<proteinExistence type="inferred from homology"/>
<dbReference type="SMART" id="SM01234">
    <property type="entry name" value="Haemolytic"/>
    <property type="match status" value="1"/>
</dbReference>
<accession>A0A1D9MMR4</accession>